<dbReference type="Pfam" id="PF04082">
    <property type="entry name" value="Fungal_trans"/>
    <property type="match status" value="1"/>
</dbReference>
<dbReference type="AlphaFoldDB" id="A0A3D8RG12"/>
<evidence type="ECO:0000259" key="4">
    <source>
        <dbReference type="Pfam" id="PF04082"/>
    </source>
</evidence>
<dbReference type="PANTHER" id="PTHR31001">
    <property type="entry name" value="UNCHARACTERIZED TRANSCRIPTIONAL REGULATORY PROTEIN"/>
    <property type="match status" value="1"/>
</dbReference>
<dbReference type="PANTHER" id="PTHR31001:SF40">
    <property type="entry name" value="ZN(II)2CYS6 TRANSCRIPTION FACTOR (EUROFUNG)"/>
    <property type="match status" value="1"/>
</dbReference>
<dbReference type="STRING" id="1849047.A0A3D8RG12"/>
<evidence type="ECO:0000256" key="1">
    <source>
        <dbReference type="ARBA" id="ARBA00004123"/>
    </source>
</evidence>
<keyword evidence="2" id="KW-0539">Nucleus</keyword>
<dbReference type="GO" id="GO:0003677">
    <property type="term" value="F:DNA binding"/>
    <property type="evidence" value="ECO:0007669"/>
    <property type="project" value="InterPro"/>
</dbReference>
<organism evidence="5 6">
    <name type="scientific">Coleophoma cylindrospora</name>
    <dbReference type="NCBI Taxonomy" id="1849047"/>
    <lineage>
        <taxon>Eukaryota</taxon>
        <taxon>Fungi</taxon>
        <taxon>Dikarya</taxon>
        <taxon>Ascomycota</taxon>
        <taxon>Pezizomycotina</taxon>
        <taxon>Leotiomycetes</taxon>
        <taxon>Helotiales</taxon>
        <taxon>Dermateaceae</taxon>
        <taxon>Coleophoma</taxon>
    </lineage>
</organism>
<feature type="domain" description="Xylanolytic transcriptional activator regulatory" evidence="4">
    <location>
        <begin position="304"/>
        <end position="422"/>
    </location>
</feature>
<dbReference type="InterPro" id="IPR050613">
    <property type="entry name" value="Sec_Metabolite_Reg"/>
</dbReference>
<keyword evidence="6" id="KW-1185">Reference proteome</keyword>
<dbReference type="GO" id="GO:0008270">
    <property type="term" value="F:zinc ion binding"/>
    <property type="evidence" value="ECO:0007669"/>
    <property type="project" value="InterPro"/>
</dbReference>
<evidence type="ECO:0000256" key="3">
    <source>
        <dbReference type="SAM" id="MobiDB-lite"/>
    </source>
</evidence>
<gene>
    <name evidence="5" type="ORF">BP6252_06813</name>
</gene>
<dbReference type="GO" id="GO:0006351">
    <property type="term" value="P:DNA-templated transcription"/>
    <property type="evidence" value="ECO:0007669"/>
    <property type="project" value="InterPro"/>
</dbReference>
<dbReference type="Proteomes" id="UP000256645">
    <property type="component" value="Unassembled WGS sequence"/>
</dbReference>
<accession>A0A3D8RG12</accession>
<name>A0A3D8RG12_9HELO</name>
<reference evidence="5 6" key="1">
    <citation type="journal article" date="2018" name="IMA Fungus">
        <title>IMA Genome-F 9: Draft genome sequence of Annulohypoxylon stygium, Aspergillus mulundensis, Berkeleyomyces basicola (syn. Thielaviopsis basicola), Ceratocystis smalleyi, two Cercospora beticola strains, Coleophoma cylindrospora, Fusarium fracticaudum, Phialophora cf. hyalina, and Morchella septimelata.</title>
        <authorList>
            <person name="Wingfield B.D."/>
            <person name="Bills G.F."/>
            <person name="Dong Y."/>
            <person name="Huang W."/>
            <person name="Nel W.J."/>
            <person name="Swalarsk-Parry B.S."/>
            <person name="Vaghefi N."/>
            <person name="Wilken P.M."/>
            <person name="An Z."/>
            <person name="de Beer Z.W."/>
            <person name="De Vos L."/>
            <person name="Chen L."/>
            <person name="Duong T.A."/>
            <person name="Gao Y."/>
            <person name="Hammerbacher A."/>
            <person name="Kikkert J.R."/>
            <person name="Li Y."/>
            <person name="Li H."/>
            <person name="Li K."/>
            <person name="Li Q."/>
            <person name="Liu X."/>
            <person name="Ma X."/>
            <person name="Naidoo K."/>
            <person name="Pethybridge S.J."/>
            <person name="Sun J."/>
            <person name="Steenkamp E.T."/>
            <person name="van der Nest M.A."/>
            <person name="van Wyk S."/>
            <person name="Wingfield M.J."/>
            <person name="Xiong C."/>
            <person name="Yue Q."/>
            <person name="Zhang X."/>
        </authorList>
    </citation>
    <scope>NUCLEOTIDE SEQUENCE [LARGE SCALE GENOMIC DNA]</scope>
    <source>
        <strain evidence="5 6">BP6252</strain>
    </source>
</reference>
<dbReference type="GO" id="GO:0005634">
    <property type="term" value="C:nucleus"/>
    <property type="evidence" value="ECO:0007669"/>
    <property type="project" value="UniProtKB-SubCell"/>
</dbReference>
<dbReference type="CDD" id="cd12148">
    <property type="entry name" value="fungal_TF_MHR"/>
    <property type="match status" value="1"/>
</dbReference>
<dbReference type="EMBL" id="PDLM01000007">
    <property type="protein sequence ID" value="RDW72906.1"/>
    <property type="molecule type" value="Genomic_DNA"/>
</dbReference>
<feature type="region of interest" description="Disordered" evidence="3">
    <location>
        <begin position="1"/>
        <end position="32"/>
    </location>
</feature>
<evidence type="ECO:0000256" key="2">
    <source>
        <dbReference type="ARBA" id="ARBA00023242"/>
    </source>
</evidence>
<sequence length="688" mass="77851">MTRARRTATQSPLSTPDRPVEASFRKTNGPGQSTRRFIAVEFHPASDHITPLSATAQSCSLSSADKSQTLSICETAETSDWYDQSLEAETSFPRSAKYYGPTSFTSVFTENDLFDHNDEQGYPSPMQFSQPLLGQDRSSAPTARRNQIIMALRNIPSHDICKTFMDEFGSQYHIAMNVVLIKHGIAGLWSTFGEQLSLPRTPEKLNLIAEALFKNEKKPLPPSPDDGMEWLDTFNGPNLRFEMLGMLFCFFGLAYHCLPDKDRRFDVPENLGRDRKQTCWRMKECADICIKSCTISETNNEISVALMHCTLILDSLCIGDESLHLRRRHAETIVSALAAGLHRLDVGTTKITTALEYKRRLISAMYCTDKNDASMNGLPVSLSQKFIHLRLPLDISEDDLFQTPDELARICSELDSSGWNRDGETHYVTIHRAIQLLCRCREEILEVALSVGLAINSRQIEDLIARCRLAYDSLPPTIHYYKYGTTPKDSTGRALLDQAYVMLLNLQNQFLVDRVASARGFPNDQRLLDTAMEMLQLSNMYWIRRDELAEFYHNFDWIVTCYGIPSSGVICVELLKQSKGQSALHFSRSDAIQKLTVFVHFLEWIRPTDGNYALAQRLKTVIKSVIDHILDSPQRPQPGQNETENAVVDFSVDPMLASPDTDTMDWLNTIDWTQGHGWALNDARFDSV</sequence>
<comment type="caution">
    <text evidence="5">The sequence shown here is derived from an EMBL/GenBank/DDBJ whole genome shotgun (WGS) entry which is preliminary data.</text>
</comment>
<evidence type="ECO:0000313" key="5">
    <source>
        <dbReference type="EMBL" id="RDW72906.1"/>
    </source>
</evidence>
<dbReference type="InterPro" id="IPR007219">
    <property type="entry name" value="XnlR_reg_dom"/>
</dbReference>
<comment type="subcellular location">
    <subcellularLocation>
        <location evidence="1">Nucleus</location>
    </subcellularLocation>
</comment>
<protein>
    <recommendedName>
        <fullName evidence="4">Xylanolytic transcriptional activator regulatory domain-containing protein</fullName>
    </recommendedName>
</protein>
<evidence type="ECO:0000313" key="6">
    <source>
        <dbReference type="Proteomes" id="UP000256645"/>
    </source>
</evidence>
<dbReference type="OrthoDB" id="4898680at2759"/>
<proteinExistence type="predicted"/>